<gene>
    <name evidence="1" type="ORF">HKBW3S25_01717</name>
</gene>
<evidence type="ECO:0000313" key="1">
    <source>
        <dbReference type="EMBL" id="GFP26226.1"/>
    </source>
</evidence>
<dbReference type="Proteomes" id="UP000543224">
    <property type="component" value="Unassembled WGS sequence"/>
</dbReference>
<organism evidence="1 2">
    <name type="scientific">Candidatus Hakubella thermalkaliphila</name>
    <dbReference type="NCBI Taxonomy" id="2754717"/>
    <lineage>
        <taxon>Bacteria</taxon>
        <taxon>Bacillati</taxon>
        <taxon>Actinomycetota</taxon>
        <taxon>Actinomycetota incertae sedis</taxon>
        <taxon>Candidatus Hakubellales</taxon>
        <taxon>Candidatus Hakubellaceae</taxon>
        <taxon>Candidatus Hakubella</taxon>
    </lineage>
</organism>
<protein>
    <submittedName>
        <fullName evidence="1">Uncharacterized protein</fullName>
    </submittedName>
</protein>
<dbReference type="AlphaFoldDB" id="A0A6V8P607"/>
<proteinExistence type="predicted"/>
<feature type="non-terminal residue" evidence="1">
    <location>
        <position position="61"/>
    </location>
</feature>
<comment type="caution">
    <text evidence="1">The sequence shown here is derived from an EMBL/GenBank/DDBJ whole genome shotgun (WGS) entry which is preliminary data.</text>
</comment>
<evidence type="ECO:0000313" key="2">
    <source>
        <dbReference type="Proteomes" id="UP000543224"/>
    </source>
</evidence>
<dbReference type="EMBL" id="BLRX01000452">
    <property type="protein sequence ID" value="GFP26226.1"/>
    <property type="molecule type" value="Genomic_DNA"/>
</dbReference>
<accession>A0A6V8P607</accession>
<name>A0A6V8P607_9ACTN</name>
<sequence>MAHFHPHSFQKSPKKALFAIVAKITKPVKTRLASLSYKRYISGLEVSEFMYQPNGWKKQYR</sequence>
<reference evidence="1 2" key="1">
    <citation type="journal article" date="2020" name="Front. Microbiol.">
        <title>Single-cell genomics of novel Actinobacteria with the Wood-Ljungdahl pathway discovered in a serpentinizing system.</title>
        <authorList>
            <person name="Merino N."/>
            <person name="Kawai M."/>
            <person name="Boyd E.S."/>
            <person name="Colman D.R."/>
            <person name="McGlynn S.E."/>
            <person name="Nealson K.H."/>
            <person name="Kurokawa K."/>
            <person name="Hongoh Y."/>
        </authorList>
    </citation>
    <scope>NUCLEOTIDE SEQUENCE [LARGE SCALE GENOMIC DNA]</scope>
    <source>
        <strain evidence="1 2">S25</strain>
    </source>
</reference>